<dbReference type="InterPro" id="IPR011989">
    <property type="entry name" value="ARM-like"/>
</dbReference>
<accession>T1HS94</accession>
<dbReference type="GO" id="GO:0006606">
    <property type="term" value="P:protein import into nucleus"/>
    <property type="evidence" value="ECO:0007669"/>
    <property type="project" value="TreeGrafter"/>
</dbReference>
<feature type="domain" description="Exportin-2 central" evidence="2">
    <location>
        <begin position="2"/>
        <end position="113"/>
    </location>
</feature>
<sequence length="475" mass="53705">MLNEYSVDNNKWRQKDTALYIVTCLAERGSTTKHGVTKTCAMVPLDDFAKSHILPELEKDVNVLPVIKADAIKYLIKFRSVLPPQILIASLQNIIRHIVADNIVVRSYAACTIEKMLVVRHDAVLLITEQTLSPLAGDLLKSLFHSLTLTGSEENEYTMKAIMRSFSTLQESVVPYLAELLPTLTQKLAAVSKNPTKPHFNHYLFETITLSIRIVCKKNPGAVVNFEEALFPIFQTILQQDVQEFVPYVMQVLSLMLEHHPDISPAYIALYPCLLAPGLWERHSNVRALAQLLRAYVRNADATQFQTTVKVNGLLGVFQKLIATRSNDHEGFNLIQCMMECCPRMFSMIVDRLFEPDAQKISGKIERKIAIAGLIKLLSESKHLKEGTYSQYWNVLTRILINMLESPVDETINPEEDLIIDVENMPGYEGTFNKLIYANKIEHDPVKALSNFEVSDKLFSSLTPPQVVHLKSILQ</sequence>
<evidence type="ECO:0008006" key="5">
    <source>
        <dbReference type="Google" id="ProtNLM"/>
    </source>
</evidence>
<dbReference type="GO" id="GO:0006611">
    <property type="term" value="P:protein export from nucleus"/>
    <property type="evidence" value="ECO:0007669"/>
    <property type="project" value="TreeGrafter"/>
</dbReference>
<dbReference type="STRING" id="13249.T1HS94"/>
<dbReference type="GO" id="GO:0031267">
    <property type="term" value="F:small GTPase binding"/>
    <property type="evidence" value="ECO:0007669"/>
    <property type="project" value="InterPro"/>
</dbReference>
<dbReference type="Proteomes" id="UP000015103">
    <property type="component" value="Unassembled WGS sequence"/>
</dbReference>
<proteinExistence type="predicted"/>
<organism evidence="3 4">
    <name type="scientific">Rhodnius prolixus</name>
    <name type="common">Triatomid bug</name>
    <dbReference type="NCBI Taxonomy" id="13249"/>
    <lineage>
        <taxon>Eukaryota</taxon>
        <taxon>Metazoa</taxon>
        <taxon>Ecdysozoa</taxon>
        <taxon>Arthropoda</taxon>
        <taxon>Hexapoda</taxon>
        <taxon>Insecta</taxon>
        <taxon>Pterygota</taxon>
        <taxon>Neoptera</taxon>
        <taxon>Paraneoptera</taxon>
        <taxon>Hemiptera</taxon>
        <taxon>Heteroptera</taxon>
        <taxon>Panheteroptera</taxon>
        <taxon>Cimicomorpha</taxon>
        <taxon>Reduviidae</taxon>
        <taxon>Triatominae</taxon>
        <taxon>Rhodnius</taxon>
    </lineage>
</organism>
<dbReference type="OMA" id="YICPASE"/>
<dbReference type="VEuPathDB" id="VectorBase:RPRC006914"/>
<dbReference type="Pfam" id="PF08506">
    <property type="entry name" value="Cse1"/>
    <property type="match status" value="1"/>
</dbReference>
<dbReference type="EnsemblMetazoa" id="RPRC006914-RA">
    <property type="protein sequence ID" value="RPRC006914-PA"/>
    <property type="gene ID" value="RPRC006914"/>
</dbReference>
<dbReference type="GO" id="GO:0005049">
    <property type="term" value="F:nuclear export signal receptor activity"/>
    <property type="evidence" value="ECO:0007669"/>
    <property type="project" value="TreeGrafter"/>
</dbReference>
<dbReference type="InterPro" id="IPR016024">
    <property type="entry name" value="ARM-type_fold"/>
</dbReference>
<evidence type="ECO:0000259" key="2">
    <source>
        <dbReference type="Pfam" id="PF08506"/>
    </source>
</evidence>
<dbReference type="InterPro" id="IPR013713">
    <property type="entry name" value="XPO2_central"/>
</dbReference>
<dbReference type="HOGENOM" id="CLU_009614_0_1_1"/>
<dbReference type="PANTHER" id="PTHR10997:SF8">
    <property type="entry name" value="EXPORTIN-2"/>
    <property type="match status" value="1"/>
</dbReference>
<dbReference type="Pfam" id="PF03378">
    <property type="entry name" value="CAS_CSE1"/>
    <property type="match status" value="1"/>
</dbReference>
<dbReference type="SUPFAM" id="SSF48371">
    <property type="entry name" value="ARM repeat"/>
    <property type="match status" value="1"/>
</dbReference>
<feature type="domain" description="Exportin-2 C-terminal" evidence="1">
    <location>
        <begin position="114"/>
        <end position="343"/>
    </location>
</feature>
<evidence type="ECO:0000313" key="4">
    <source>
        <dbReference type="Proteomes" id="UP000015103"/>
    </source>
</evidence>
<evidence type="ECO:0000313" key="3">
    <source>
        <dbReference type="EnsemblMetazoa" id="RPRC006914-PA"/>
    </source>
</evidence>
<dbReference type="EMBL" id="ACPB03005913">
    <property type="status" value="NOT_ANNOTATED_CDS"/>
    <property type="molecule type" value="Genomic_DNA"/>
</dbReference>
<keyword evidence="4" id="KW-1185">Reference proteome</keyword>
<dbReference type="AlphaFoldDB" id="T1HS94"/>
<dbReference type="Gene3D" id="1.25.10.10">
    <property type="entry name" value="Leucine-rich Repeat Variant"/>
    <property type="match status" value="1"/>
</dbReference>
<dbReference type="GO" id="GO:0005829">
    <property type="term" value="C:cytosol"/>
    <property type="evidence" value="ECO:0007669"/>
    <property type="project" value="TreeGrafter"/>
</dbReference>
<dbReference type="InterPro" id="IPR005043">
    <property type="entry name" value="XPO2_C"/>
</dbReference>
<dbReference type="eggNOG" id="KOG1992">
    <property type="taxonomic scope" value="Eukaryota"/>
</dbReference>
<dbReference type="FunCoup" id="T1HS94">
    <property type="interactions" value="2133"/>
</dbReference>
<evidence type="ECO:0000259" key="1">
    <source>
        <dbReference type="Pfam" id="PF03378"/>
    </source>
</evidence>
<reference evidence="3" key="1">
    <citation type="submission" date="2015-05" db="UniProtKB">
        <authorList>
            <consortium name="EnsemblMetazoa"/>
        </authorList>
    </citation>
    <scope>IDENTIFICATION</scope>
</reference>
<protein>
    <recommendedName>
        <fullName evidence="5">Exportin-2 C-terminal domain-containing protein</fullName>
    </recommendedName>
</protein>
<name>T1HS94_RHOPR</name>
<dbReference type="InParanoid" id="T1HS94"/>
<dbReference type="GO" id="GO:0005635">
    <property type="term" value="C:nuclear envelope"/>
    <property type="evidence" value="ECO:0007669"/>
    <property type="project" value="TreeGrafter"/>
</dbReference>
<dbReference type="PANTHER" id="PTHR10997">
    <property type="entry name" value="IMPORTIN-7, 8, 11"/>
    <property type="match status" value="1"/>
</dbReference>